<dbReference type="SUPFAM" id="SSF53187">
    <property type="entry name" value="Zn-dependent exopeptidases"/>
    <property type="match status" value="1"/>
</dbReference>
<dbReference type="InterPro" id="IPR050695">
    <property type="entry name" value="N-acetylmuramoyl_amidase_3"/>
</dbReference>
<evidence type="ECO:0000256" key="3">
    <source>
        <dbReference type="SAM" id="Phobius"/>
    </source>
</evidence>
<dbReference type="PANTHER" id="PTHR30404:SF0">
    <property type="entry name" value="N-ACETYLMURAMOYL-L-ALANINE AMIDASE AMIC"/>
    <property type="match status" value="1"/>
</dbReference>
<evidence type="ECO:0000256" key="4">
    <source>
        <dbReference type="SAM" id="SignalP"/>
    </source>
</evidence>
<dbReference type="InterPro" id="IPR002508">
    <property type="entry name" value="MurNAc-LAA_cat"/>
</dbReference>
<dbReference type="RefSeq" id="WP_227064436.1">
    <property type="nucleotide sequence ID" value="NZ_JAJEPV010000032.1"/>
</dbReference>
<dbReference type="GO" id="GO:0030288">
    <property type="term" value="C:outer membrane-bounded periplasmic space"/>
    <property type="evidence" value="ECO:0007669"/>
    <property type="project" value="TreeGrafter"/>
</dbReference>
<dbReference type="Pfam" id="PF01520">
    <property type="entry name" value="Amidase_3"/>
    <property type="match status" value="1"/>
</dbReference>
<evidence type="ECO:0000313" key="7">
    <source>
        <dbReference type="Proteomes" id="UP001197795"/>
    </source>
</evidence>
<organism evidence="6 7">
    <name type="scientific">Waltera acetigignens</name>
    <dbReference type="NCBI Taxonomy" id="2981769"/>
    <lineage>
        <taxon>Bacteria</taxon>
        <taxon>Bacillati</taxon>
        <taxon>Bacillota</taxon>
        <taxon>Clostridia</taxon>
        <taxon>Lachnospirales</taxon>
        <taxon>Lachnospiraceae</taxon>
        <taxon>Waltera</taxon>
    </lineage>
</organism>
<protein>
    <submittedName>
        <fullName evidence="6">N-acetylmuramoyl-L-alanine amidase</fullName>
    </submittedName>
</protein>
<keyword evidence="1" id="KW-0378">Hydrolase</keyword>
<dbReference type="Proteomes" id="UP001197795">
    <property type="component" value="Unassembled WGS sequence"/>
</dbReference>
<evidence type="ECO:0000256" key="2">
    <source>
        <dbReference type="SAM" id="MobiDB-lite"/>
    </source>
</evidence>
<evidence type="ECO:0000313" key="6">
    <source>
        <dbReference type="EMBL" id="MCC2120398.1"/>
    </source>
</evidence>
<feature type="chain" id="PRO_5042151820" evidence="4">
    <location>
        <begin position="36"/>
        <end position="478"/>
    </location>
</feature>
<proteinExistence type="predicted"/>
<dbReference type="AlphaFoldDB" id="A0AAE3A3C4"/>
<name>A0AAE3A3C4_9FIRM</name>
<reference evidence="6 7" key="1">
    <citation type="submission" date="2021-10" db="EMBL/GenBank/DDBJ databases">
        <title>Anaerobic single-cell dispensing facilitates the cultivation of human gut bacteria.</title>
        <authorList>
            <person name="Afrizal A."/>
        </authorList>
    </citation>
    <scope>NUCLEOTIDE SEQUENCE [LARGE SCALE GENOMIC DNA]</scope>
    <source>
        <strain evidence="6 7">CLA-AA-H273</strain>
    </source>
</reference>
<dbReference type="EMBL" id="JAJEPV010000032">
    <property type="protein sequence ID" value="MCC2120398.1"/>
    <property type="molecule type" value="Genomic_DNA"/>
</dbReference>
<comment type="caution">
    <text evidence="6">The sequence shown here is derived from an EMBL/GenBank/DDBJ whole genome shotgun (WGS) entry which is preliminary data.</text>
</comment>
<feature type="domain" description="MurNAc-LAA" evidence="5">
    <location>
        <begin position="48"/>
        <end position="227"/>
    </location>
</feature>
<dbReference type="GO" id="GO:0008745">
    <property type="term" value="F:N-acetylmuramoyl-L-alanine amidase activity"/>
    <property type="evidence" value="ECO:0007669"/>
    <property type="project" value="InterPro"/>
</dbReference>
<accession>A0AAE3A3C4</accession>
<evidence type="ECO:0000259" key="5">
    <source>
        <dbReference type="Pfam" id="PF01520"/>
    </source>
</evidence>
<dbReference type="CDD" id="cd02696">
    <property type="entry name" value="MurNAc-LAA"/>
    <property type="match status" value="1"/>
</dbReference>
<keyword evidence="4" id="KW-0732">Signal</keyword>
<dbReference type="PROSITE" id="PS51257">
    <property type="entry name" value="PROKAR_LIPOPROTEIN"/>
    <property type="match status" value="1"/>
</dbReference>
<dbReference type="GO" id="GO:0009253">
    <property type="term" value="P:peptidoglycan catabolic process"/>
    <property type="evidence" value="ECO:0007669"/>
    <property type="project" value="InterPro"/>
</dbReference>
<keyword evidence="3" id="KW-1133">Transmembrane helix</keyword>
<feature type="signal peptide" evidence="4">
    <location>
        <begin position="1"/>
        <end position="35"/>
    </location>
</feature>
<keyword evidence="3" id="KW-0812">Transmembrane</keyword>
<keyword evidence="7" id="KW-1185">Reference proteome</keyword>
<sequence length="478" mass="53112">MKVWKKQKGLLVRTMICAVSLAAACFYGNSLPAQAAPRAQETGERVVIVIDPGHGGDNEGTLEGPAQEKKMTMVTALAMYEELTKYDNVDVYLTHTDDVTMSLADRAQFAADRNADFLFSIHYNASMDHDLFGSEVWISSVQPYNAYGYQFGWEQMQQMQDMGLFLRGVKTKLKDNGDDYYGIIRESTSRSIPSAIIEHCHVDESRDTPYCQTEEDWKKFGREDALSVAKYFGLSSASLGVDYSGEADALPEVSLQSILPATVRDKTEPDICQLTLQNADYETGEVSLEVTAADYDCPMMYYDYSTDGGRTYSELLPWPGLDIMAGTYPDTFTFSVTFTKGEQPVITVRGYNQADLFTESDPVTFAQPFIDQEKAAEEALQESLAAQEAAEASRAAEEQITEAGSSVITMADAAGNTPVPSEKSPEVNFGVFLVICGILVVLLLLVFLLYQIQQGRHRKRRRKNQSRKVSGDNRNHPR</sequence>
<feature type="compositionally biased region" description="Basic and acidic residues" evidence="2">
    <location>
        <begin position="469"/>
        <end position="478"/>
    </location>
</feature>
<dbReference type="Gene3D" id="3.40.630.40">
    <property type="entry name" value="Zn-dependent exopeptidases"/>
    <property type="match status" value="1"/>
</dbReference>
<feature type="region of interest" description="Disordered" evidence="2">
    <location>
        <begin position="459"/>
        <end position="478"/>
    </location>
</feature>
<feature type="transmembrane region" description="Helical" evidence="3">
    <location>
        <begin position="429"/>
        <end position="452"/>
    </location>
</feature>
<gene>
    <name evidence="6" type="ORF">LKD75_12505</name>
</gene>
<keyword evidence="3" id="KW-0472">Membrane</keyword>
<evidence type="ECO:0000256" key="1">
    <source>
        <dbReference type="ARBA" id="ARBA00022801"/>
    </source>
</evidence>
<dbReference type="PANTHER" id="PTHR30404">
    <property type="entry name" value="N-ACETYLMURAMOYL-L-ALANINE AMIDASE"/>
    <property type="match status" value="1"/>
</dbReference>